<accession>A0ABU9HBE5</accession>
<dbReference type="NCBIfam" id="TIGR00801">
    <property type="entry name" value="ncs2"/>
    <property type="match status" value="1"/>
</dbReference>
<keyword evidence="6 7" id="KW-0472">Membrane</keyword>
<keyword evidence="5 7" id="KW-1133">Transmembrane helix</keyword>
<feature type="transmembrane region" description="Helical" evidence="7">
    <location>
        <begin position="379"/>
        <end position="397"/>
    </location>
</feature>
<evidence type="ECO:0000256" key="2">
    <source>
        <dbReference type="ARBA" id="ARBA00008821"/>
    </source>
</evidence>
<organism evidence="8 9">
    <name type="scientific">Psychromonas arctica</name>
    <dbReference type="NCBI Taxonomy" id="168275"/>
    <lineage>
        <taxon>Bacteria</taxon>
        <taxon>Pseudomonadati</taxon>
        <taxon>Pseudomonadota</taxon>
        <taxon>Gammaproteobacteria</taxon>
        <taxon>Alteromonadales</taxon>
        <taxon>Psychromonadaceae</taxon>
        <taxon>Psychromonas</taxon>
    </lineage>
</organism>
<sequence length="424" mass="44727">MSDIASEEQSKQPEQDITANLNVFQQLLAGSQMLFVAFGALVLMPLITGLDPNVALFTAGIGTLLFHLVTKGQVPIFLASSFAFIAPIAYGVQTWGIPATMSGLFAAGVVYMLMSFAVKLKGVEFIHRLLPPVVVGPVIMVIGLGLAPVAVNMALGKTGDASIVLIDQNTAMIISFASLITTLIVSTLAKGIFKLVPIFCGVIVGYLLSLFFGILDFTVISNAAWLSVPQFVAPEWNWHAVLFMIPVAIAPAVEHVGDILAISNVTGKNYLKKPGLHRTLFGDGIATSAASLFGGPPNTTYSEVTGAVMLTRNFNPKIMMWAAVVAILLAFVGKFGAVLQTIPGAVMGGIMMLLFGTIASVGLNTMIRHRVDLSQPRNMCIVSVTLVFGIGGMALGIGSFSLQGVSLCGIVAILLNLVLPRHRA</sequence>
<keyword evidence="9" id="KW-1185">Reference proteome</keyword>
<keyword evidence="4 7" id="KW-0812">Transmembrane</keyword>
<comment type="subcellular location">
    <subcellularLocation>
        <location evidence="1">Membrane</location>
        <topology evidence="1">Multi-pass membrane protein</topology>
    </subcellularLocation>
</comment>
<feature type="transmembrane region" description="Helical" evidence="7">
    <location>
        <begin position="53"/>
        <end position="69"/>
    </location>
</feature>
<dbReference type="InterPro" id="IPR006043">
    <property type="entry name" value="NCS2"/>
</dbReference>
<feature type="transmembrane region" description="Helical" evidence="7">
    <location>
        <begin position="171"/>
        <end position="189"/>
    </location>
</feature>
<feature type="transmembrane region" description="Helical" evidence="7">
    <location>
        <begin position="403"/>
        <end position="419"/>
    </location>
</feature>
<evidence type="ECO:0000256" key="3">
    <source>
        <dbReference type="ARBA" id="ARBA00022448"/>
    </source>
</evidence>
<protein>
    <submittedName>
        <fullName evidence="8">Uracil-xanthine permease family protein</fullName>
    </submittedName>
</protein>
<dbReference type="EMBL" id="JBAKBA010000016">
    <property type="protein sequence ID" value="MEL0659210.1"/>
    <property type="molecule type" value="Genomic_DNA"/>
</dbReference>
<evidence type="ECO:0000256" key="7">
    <source>
        <dbReference type="SAM" id="Phobius"/>
    </source>
</evidence>
<reference evidence="8 9" key="1">
    <citation type="submission" date="2024-02" db="EMBL/GenBank/DDBJ databases">
        <title>Bacteria isolated from the canopy kelp, Nereocystis luetkeana.</title>
        <authorList>
            <person name="Pfister C.A."/>
            <person name="Younker I.T."/>
            <person name="Light S.H."/>
        </authorList>
    </citation>
    <scope>NUCLEOTIDE SEQUENCE [LARGE SCALE GENOMIC DNA]</scope>
    <source>
        <strain evidence="8 9">TI.2.07</strain>
    </source>
</reference>
<dbReference type="PROSITE" id="PS01116">
    <property type="entry name" value="XANTH_URACIL_PERMASE"/>
    <property type="match status" value="1"/>
</dbReference>
<dbReference type="InterPro" id="IPR006042">
    <property type="entry name" value="Xan_ur_permease"/>
</dbReference>
<keyword evidence="3" id="KW-0813">Transport</keyword>
<dbReference type="PANTHER" id="PTHR42810:SF2">
    <property type="entry name" value="PURINE PERMEASE C1399.01C-RELATED"/>
    <property type="match status" value="1"/>
</dbReference>
<dbReference type="Proteomes" id="UP001366060">
    <property type="component" value="Unassembled WGS sequence"/>
</dbReference>
<feature type="transmembrane region" description="Helical" evidence="7">
    <location>
        <begin position="240"/>
        <end position="263"/>
    </location>
</feature>
<dbReference type="RefSeq" id="WP_341627781.1">
    <property type="nucleotide sequence ID" value="NZ_JBAKBA010000016.1"/>
</dbReference>
<feature type="transmembrane region" description="Helical" evidence="7">
    <location>
        <begin position="27"/>
        <end position="47"/>
    </location>
</feature>
<dbReference type="PANTHER" id="PTHR42810">
    <property type="entry name" value="PURINE PERMEASE C1399.01C-RELATED"/>
    <property type="match status" value="1"/>
</dbReference>
<gene>
    <name evidence="8" type="ORF">V6255_08660</name>
</gene>
<evidence type="ECO:0000313" key="9">
    <source>
        <dbReference type="Proteomes" id="UP001366060"/>
    </source>
</evidence>
<proteinExistence type="inferred from homology"/>
<dbReference type="Pfam" id="PF00860">
    <property type="entry name" value="Xan_ur_permease"/>
    <property type="match status" value="1"/>
</dbReference>
<name>A0ABU9HBE5_9GAMM</name>
<evidence type="ECO:0000256" key="5">
    <source>
        <dbReference type="ARBA" id="ARBA00022989"/>
    </source>
</evidence>
<feature type="transmembrane region" description="Helical" evidence="7">
    <location>
        <begin position="129"/>
        <end position="151"/>
    </location>
</feature>
<evidence type="ECO:0000256" key="6">
    <source>
        <dbReference type="ARBA" id="ARBA00023136"/>
    </source>
</evidence>
<feature type="transmembrane region" description="Helical" evidence="7">
    <location>
        <begin position="196"/>
        <end position="220"/>
    </location>
</feature>
<feature type="transmembrane region" description="Helical" evidence="7">
    <location>
        <begin position="318"/>
        <end position="339"/>
    </location>
</feature>
<evidence type="ECO:0000256" key="4">
    <source>
        <dbReference type="ARBA" id="ARBA00022692"/>
    </source>
</evidence>
<evidence type="ECO:0000313" key="8">
    <source>
        <dbReference type="EMBL" id="MEL0659210.1"/>
    </source>
</evidence>
<comment type="caution">
    <text evidence="8">The sequence shown here is derived from an EMBL/GenBank/DDBJ whole genome shotgun (WGS) entry which is preliminary data.</text>
</comment>
<feature type="transmembrane region" description="Helical" evidence="7">
    <location>
        <begin position="345"/>
        <end position="367"/>
    </location>
</feature>
<comment type="similarity">
    <text evidence="2">Belongs to the nucleobase:cation symporter-2 (NCS2) (TC 2.A.40) family.</text>
</comment>
<evidence type="ECO:0000256" key="1">
    <source>
        <dbReference type="ARBA" id="ARBA00004141"/>
    </source>
</evidence>
<feature type="transmembrane region" description="Helical" evidence="7">
    <location>
        <begin position="99"/>
        <end position="117"/>
    </location>
</feature>
<feature type="transmembrane region" description="Helical" evidence="7">
    <location>
        <begin position="76"/>
        <end position="93"/>
    </location>
</feature>